<keyword evidence="3 14" id="KW-0716">Sensory transduction</keyword>
<name>A0A8J0UML0_XENLA</name>
<dbReference type="PANTHER" id="PTHR26451">
    <property type="entry name" value="G_PROTEIN_RECEP_F1_2 DOMAIN-CONTAINING PROTEIN"/>
    <property type="match status" value="1"/>
</dbReference>
<dbReference type="GO" id="GO:0005886">
    <property type="term" value="C:plasma membrane"/>
    <property type="evidence" value="ECO:0007669"/>
    <property type="project" value="UniProtKB-SubCell"/>
</dbReference>
<feature type="transmembrane region" description="Helical" evidence="14">
    <location>
        <begin position="242"/>
        <end position="263"/>
    </location>
</feature>
<dbReference type="Proteomes" id="UP000186698">
    <property type="component" value="Chromosome 2L"/>
</dbReference>
<evidence type="ECO:0000256" key="7">
    <source>
        <dbReference type="ARBA" id="ARBA00023040"/>
    </source>
</evidence>
<feature type="transmembrane region" description="Helical" evidence="14">
    <location>
        <begin position="92"/>
        <end position="110"/>
    </location>
</feature>
<keyword evidence="10 13" id="KW-0675">Receptor</keyword>
<keyword evidence="6 14" id="KW-1133">Transmembrane helix</keyword>
<keyword evidence="4 13" id="KW-0812">Transmembrane</keyword>
<keyword evidence="12 13" id="KW-0807">Transducer</keyword>
<dbReference type="RefSeq" id="XP_018105954.2">
    <property type="nucleotide sequence ID" value="XM_018250465.2"/>
</dbReference>
<dbReference type="Pfam" id="PF13853">
    <property type="entry name" value="7tm_4"/>
    <property type="match status" value="1"/>
</dbReference>
<dbReference type="InterPro" id="IPR017452">
    <property type="entry name" value="GPCR_Rhodpsn_7TM"/>
</dbReference>
<evidence type="ECO:0000256" key="13">
    <source>
        <dbReference type="RuleBase" id="RU000688"/>
    </source>
</evidence>
<dbReference type="PANTHER" id="PTHR26451:SF993">
    <property type="entry name" value="OLFACTORY RECEPTOR 51I2"/>
    <property type="match status" value="1"/>
</dbReference>
<dbReference type="PRINTS" id="PR00245">
    <property type="entry name" value="OLFACTORYR"/>
</dbReference>
<evidence type="ECO:0000256" key="2">
    <source>
        <dbReference type="ARBA" id="ARBA00022475"/>
    </source>
</evidence>
<proteinExistence type="inferred from homology"/>
<feature type="transmembrane region" description="Helical" evidence="14">
    <location>
        <begin position="59"/>
        <end position="86"/>
    </location>
</feature>
<evidence type="ECO:0000259" key="15">
    <source>
        <dbReference type="PROSITE" id="PS50262"/>
    </source>
</evidence>
<sequence>MMQNSTDPHPAYFTLGYGQLTSIRYFYCLLVLVGFLLNAVSNSVIIHAVMIHKTLHEPLYIFISALSFNGILESMSFYPSILAALVYKVQTISYSFCLLQAFLFLLYGCFEMMTLSAMAFDRYVCICNPLRYNNIMSLSTVYKIIGGSWTYSNVAFTIHMLLTYRLPLCGAEILKIYCDNWSIVRLSCIDTTSNNVFGLFNLSIFVFLALALIMFSYIEILRVCARSSQAVIAKALQTCTPQLITTINLATGAIFDILLYRYIPTIVPYGFRIFMSMQFLVVSPILNAFVYGLKMTKLREKILQSFHLKRITGNTLNMKKSGIIQ</sequence>
<feature type="domain" description="G-protein coupled receptors family 1 profile" evidence="15">
    <location>
        <begin position="41"/>
        <end position="291"/>
    </location>
</feature>
<dbReference type="InterPro" id="IPR000725">
    <property type="entry name" value="Olfact_rcpt"/>
</dbReference>
<evidence type="ECO:0000256" key="14">
    <source>
        <dbReference type="RuleBase" id="RU363047"/>
    </source>
</evidence>
<evidence type="ECO:0000256" key="5">
    <source>
        <dbReference type="ARBA" id="ARBA00022725"/>
    </source>
</evidence>
<feature type="transmembrane region" description="Helical" evidence="14">
    <location>
        <begin position="24"/>
        <end position="47"/>
    </location>
</feature>
<keyword evidence="2 14" id="KW-1003">Cell membrane</keyword>
<dbReference type="Gene3D" id="1.20.1070.10">
    <property type="entry name" value="Rhodopsin 7-helix transmembrane proteins"/>
    <property type="match status" value="1"/>
</dbReference>
<accession>A0A8J0UML0</accession>
<keyword evidence="16" id="KW-1185">Reference proteome</keyword>
<dbReference type="SUPFAM" id="SSF81321">
    <property type="entry name" value="Family A G protein-coupled receptor-like"/>
    <property type="match status" value="1"/>
</dbReference>
<dbReference type="GO" id="GO:0016020">
    <property type="term" value="C:membrane"/>
    <property type="evidence" value="ECO:0000318"/>
    <property type="project" value="GO_Central"/>
</dbReference>
<evidence type="ECO:0000256" key="4">
    <source>
        <dbReference type="ARBA" id="ARBA00022692"/>
    </source>
</evidence>
<keyword evidence="7 13" id="KW-0297">G-protein coupled receptor</keyword>
<dbReference type="KEGG" id="xla:108710071"/>
<gene>
    <name evidence="17" type="primary">LOC108710071</name>
</gene>
<dbReference type="AlphaFoldDB" id="A0A8J0UML0"/>
<dbReference type="GO" id="GO:0004930">
    <property type="term" value="F:G protein-coupled receptor activity"/>
    <property type="evidence" value="ECO:0007669"/>
    <property type="project" value="UniProtKB-KW"/>
</dbReference>
<evidence type="ECO:0000256" key="11">
    <source>
        <dbReference type="ARBA" id="ARBA00023180"/>
    </source>
</evidence>
<dbReference type="InterPro" id="IPR052921">
    <property type="entry name" value="GPCR1_Superfamily_Member"/>
</dbReference>
<dbReference type="GO" id="GO:0005549">
    <property type="term" value="F:odorant binding"/>
    <property type="evidence" value="ECO:0000318"/>
    <property type="project" value="GO_Central"/>
</dbReference>
<evidence type="ECO:0000256" key="3">
    <source>
        <dbReference type="ARBA" id="ARBA00022606"/>
    </source>
</evidence>
<comment type="subcellular location">
    <subcellularLocation>
        <location evidence="1 14">Cell membrane</location>
        <topology evidence="1 14">Multi-pass membrane protein</topology>
    </subcellularLocation>
</comment>
<evidence type="ECO:0000256" key="12">
    <source>
        <dbReference type="ARBA" id="ARBA00023224"/>
    </source>
</evidence>
<evidence type="ECO:0000313" key="17">
    <source>
        <dbReference type="RefSeq" id="XP_018105954.2"/>
    </source>
</evidence>
<dbReference type="PROSITE" id="PS50262">
    <property type="entry name" value="G_PROTEIN_RECEP_F1_2"/>
    <property type="match status" value="1"/>
</dbReference>
<keyword evidence="11" id="KW-0325">Glycoprotein</keyword>
<keyword evidence="8 14" id="KW-0472">Membrane</keyword>
<feature type="transmembrane region" description="Helical" evidence="14">
    <location>
        <begin position="269"/>
        <end position="293"/>
    </location>
</feature>
<reference evidence="17" key="1">
    <citation type="submission" date="2025-08" db="UniProtKB">
        <authorList>
            <consortium name="RefSeq"/>
        </authorList>
    </citation>
    <scope>IDENTIFICATION</scope>
    <source>
        <strain evidence="17">J_2021</strain>
        <tissue evidence="17">Erythrocytes</tissue>
    </source>
</reference>
<comment type="similarity">
    <text evidence="13">Belongs to the G-protein coupled receptor 1 family.</text>
</comment>
<evidence type="ECO:0000256" key="1">
    <source>
        <dbReference type="ARBA" id="ARBA00004651"/>
    </source>
</evidence>
<dbReference type="GeneID" id="108710071"/>
<protein>
    <recommendedName>
        <fullName evidence="14">Olfactory receptor</fullName>
    </recommendedName>
</protein>
<dbReference type="SMART" id="SM01381">
    <property type="entry name" value="7TM_GPCR_Srsx"/>
    <property type="match status" value="1"/>
</dbReference>
<dbReference type="PROSITE" id="PS00237">
    <property type="entry name" value="G_PROTEIN_RECEP_F1_1"/>
    <property type="match status" value="1"/>
</dbReference>
<evidence type="ECO:0000313" key="16">
    <source>
        <dbReference type="Proteomes" id="UP000186698"/>
    </source>
</evidence>
<evidence type="ECO:0000256" key="8">
    <source>
        <dbReference type="ARBA" id="ARBA00023136"/>
    </source>
</evidence>
<dbReference type="GO" id="GO:0004984">
    <property type="term" value="F:olfactory receptor activity"/>
    <property type="evidence" value="ECO:0000318"/>
    <property type="project" value="GO_Central"/>
</dbReference>
<keyword evidence="9" id="KW-1015">Disulfide bond</keyword>
<feature type="transmembrane region" description="Helical" evidence="14">
    <location>
        <begin position="199"/>
        <end position="221"/>
    </location>
</feature>
<feature type="transmembrane region" description="Helical" evidence="14">
    <location>
        <begin position="141"/>
        <end position="162"/>
    </location>
</feature>
<evidence type="ECO:0000256" key="10">
    <source>
        <dbReference type="ARBA" id="ARBA00023170"/>
    </source>
</evidence>
<organism evidence="16 17">
    <name type="scientific">Xenopus laevis</name>
    <name type="common">African clawed frog</name>
    <dbReference type="NCBI Taxonomy" id="8355"/>
    <lineage>
        <taxon>Eukaryota</taxon>
        <taxon>Metazoa</taxon>
        <taxon>Chordata</taxon>
        <taxon>Craniata</taxon>
        <taxon>Vertebrata</taxon>
        <taxon>Euteleostomi</taxon>
        <taxon>Amphibia</taxon>
        <taxon>Batrachia</taxon>
        <taxon>Anura</taxon>
        <taxon>Pipoidea</taxon>
        <taxon>Pipidae</taxon>
        <taxon>Xenopodinae</taxon>
        <taxon>Xenopus</taxon>
        <taxon>Xenopus</taxon>
    </lineage>
</organism>
<keyword evidence="5 14" id="KW-0552">Olfaction</keyword>
<dbReference type="OrthoDB" id="10017003at2759"/>
<dbReference type="FunFam" id="1.20.1070.10:FF:000024">
    <property type="entry name" value="Olfactory receptor"/>
    <property type="match status" value="1"/>
</dbReference>
<evidence type="ECO:0000256" key="9">
    <source>
        <dbReference type="ARBA" id="ARBA00023157"/>
    </source>
</evidence>
<dbReference type="InterPro" id="IPR000276">
    <property type="entry name" value="GPCR_Rhodpsn"/>
</dbReference>
<dbReference type="PRINTS" id="PR00237">
    <property type="entry name" value="GPCRRHODOPSN"/>
</dbReference>
<dbReference type="GO" id="GO:0050911">
    <property type="term" value="P:detection of chemical stimulus involved in sensory perception of smell"/>
    <property type="evidence" value="ECO:0000318"/>
    <property type="project" value="GO_Central"/>
</dbReference>
<evidence type="ECO:0000256" key="6">
    <source>
        <dbReference type="ARBA" id="ARBA00022989"/>
    </source>
</evidence>